<feature type="region of interest" description="Disordered" evidence="1">
    <location>
        <begin position="1"/>
        <end position="32"/>
    </location>
</feature>
<evidence type="ECO:0000256" key="1">
    <source>
        <dbReference type="SAM" id="MobiDB-lite"/>
    </source>
</evidence>
<dbReference type="AlphaFoldDB" id="A0A9D4R2R3"/>
<reference evidence="2" key="1">
    <citation type="journal article" date="2019" name="bioRxiv">
        <title>The Genome of the Zebra Mussel, Dreissena polymorpha: A Resource for Invasive Species Research.</title>
        <authorList>
            <person name="McCartney M.A."/>
            <person name="Auch B."/>
            <person name="Kono T."/>
            <person name="Mallez S."/>
            <person name="Zhang Y."/>
            <person name="Obille A."/>
            <person name="Becker A."/>
            <person name="Abrahante J.E."/>
            <person name="Garbe J."/>
            <person name="Badalamenti J.P."/>
            <person name="Herman A."/>
            <person name="Mangelson H."/>
            <person name="Liachko I."/>
            <person name="Sullivan S."/>
            <person name="Sone E.D."/>
            <person name="Koren S."/>
            <person name="Silverstein K.A.T."/>
            <person name="Beckman K.B."/>
            <person name="Gohl D.M."/>
        </authorList>
    </citation>
    <scope>NUCLEOTIDE SEQUENCE</scope>
    <source>
        <strain evidence="2">Duluth1</strain>
        <tissue evidence="2">Whole animal</tissue>
    </source>
</reference>
<accession>A0A9D4R2R3</accession>
<dbReference type="Proteomes" id="UP000828390">
    <property type="component" value="Unassembled WGS sequence"/>
</dbReference>
<name>A0A9D4R2R3_DREPO</name>
<organism evidence="2 3">
    <name type="scientific">Dreissena polymorpha</name>
    <name type="common">Zebra mussel</name>
    <name type="synonym">Mytilus polymorpha</name>
    <dbReference type="NCBI Taxonomy" id="45954"/>
    <lineage>
        <taxon>Eukaryota</taxon>
        <taxon>Metazoa</taxon>
        <taxon>Spiralia</taxon>
        <taxon>Lophotrochozoa</taxon>
        <taxon>Mollusca</taxon>
        <taxon>Bivalvia</taxon>
        <taxon>Autobranchia</taxon>
        <taxon>Heteroconchia</taxon>
        <taxon>Euheterodonta</taxon>
        <taxon>Imparidentia</taxon>
        <taxon>Neoheterodontei</taxon>
        <taxon>Myida</taxon>
        <taxon>Dreissenoidea</taxon>
        <taxon>Dreissenidae</taxon>
        <taxon>Dreissena</taxon>
    </lineage>
</organism>
<keyword evidence="3" id="KW-1185">Reference proteome</keyword>
<gene>
    <name evidence="2" type="ORF">DPMN_095314</name>
</gene>
<evidence type="ECO:0000313" key="3">
    <source>
        <dbReference type="Proteomes" id="UP000828390"/>
    </source>
</evidence>
<sequence>MSPTIVTGDIKNTPSKNISIPPSQKPRGRQLQVTSKSTYFMKEGVDGMVMPPALPFSLSGFLAALPDPSLLSPESPRVCLICGPEPESVDWL</sequence>
<dbReference type="EMBL" id="JAIWYP010000003">
    <property type="protein sequence ID" value="KAH3852794.1"/>
    <property type="molecule type" value="Genomic_DNA"/>
</dbReference>
<protein>
    <submittedName>
        <fullName evidence="2">Uncharacterized protein</fullName>
    </submittedName>
</protein>
<feature type="compositionally biased region" description="Polar residues" evidence="1">
    <location>
        <begin position="1"/>
        <end position="22"/>
    </location>
</feature>
<reference evidence="2" key="2">
    <citation type="submission" date="2020-11" db="EMBL/GenBank/DDBJ databases">
        <authorList>
            <person name="McCartney M.A."/>
            <person name="Auch B."/>
            <person name="Kono T."/>
            <person name="Mallez S."/>
            <person name="Becker A."/>
            <person name="Gohl D.M."/>
            <person name="Silverstein K.A.T."/>
            <person name="Koren S."/>
            <person name="Bechman K.B."/>
            <person name="Herman A."/>
            <person name="Abrahante J.E."/>
            <person name="Garbe J."/>
        </authorList>
    </citation>
    <scope>NUCLEOTIDE SEQUENCE</scope>
    <source>
        <strain evidence="2">Duluth1</strain>
        <tissue evidence="2">Whole animal</tissue>
    </source>
</reference>
<comment type="caution">
    <text evidence="2">The sequence shown here is derived from an EMBL/GenBank/DDBJ whole genome shotgun (WGS) entry which is preliminary data.</text>
</comment>
<proteinExistence type="predicted"/>
<evidence type="ECO:0000313" key="2">
    <source>
        <dbReference type="EMBL" id="KAH3852794.1"/>
    </source>
</evidence>